<keyword evidence="5" id="KW-1185">Reference proteome</keyword>
<feature type="chain" id="PRO_5040432421" description="Pentraxin (PTX) domain-containing protein" evidence="2">
    <location>
        <begin position="37"/>
        <end position="603"/>
    </location>
</feature>
<keyword evidence="2" id="KW-0732">Signal</keyword>
<evidence type="ECO:0000313" key="4">
    <source>
        <dbReference type="EMBL" id="KAJ8347842.1"/>
    </source>
</evidence>
<dbReference type="Pfam" id="PF00354">
    <property type="entry name" value="Pentaxin"/>
    <property type="match status" value="1"/>
</dbReference>
<gene>
    <name evidence="4" type="ORF">SKAU_G00264310</name>
</gene>
<dbReference type="Gene3D" id="2.60.120.200">
    <property type="match status" value="1"/>
</dbReference>
<dbReference type="InterPro" id="IPR013320">
    <property type="entry name" value="ConA-like_dom_sf"/>
</dbReference>
<evidence type="ECO:0000256" key="1">
    <source>
        <dbReference type="SAM" id="MobiDB-lite"/>
    </source>
</evidence>
<organism evidence="4 5">
    <name type="scientific">Synaphobranchus kaupii</name>
    <name type="common">Kaup's arrowtooth eel</name>
    <dbReference type="NCBI Taxonomy" id="118154"/>
    <lineage>
        <taxon>Eukaryota</taxon>
        <taxon>Metazoa</taxon>
        <taxon>Chordata</taxon>
        <taxon>Craniata</taxon>
        <taxon>Vertebrata</taxon>
        <taxon>Euteleostomi</taxon>
        <taxon>Actinopterygii</taxon>
        <taxon>Neopterygii</taxon>
        <taxon>Teleostei</taxon>
        <taxon>Anguilliformes</taxon>
        <taxon>Synaphobranchidae</taxon>
        <taxon>Synaphobranchus</taxon>
    </lineage>
</organism>
<feature type="signal peptide" evidence="2">
    <location>
        <begin position="1"/>
        <end position="36"/>
    </location>
</feature>
<dbReference type="AlphaFoldDB" id="A0A9Q1EZ04"/>
<protein>
    <recommendedName>
        <fullName evidence="3">Pentraxin (PTX) domain-containing protein</fullName>
    </recommendedName>
</protein>
<sequence>MSRTDLDLWRRANNELICYVLLSLLLLLCLVAPVEASFMHDSKVHFSQGSGDHWTLRDRAQVPVLVNMTVCVYLRVLVTSEWTAYTYGRPQIQQHDLALQGDRNRLYVWLLGKRHTFPVHLAPQKWYHVCIKRDASRHRVSMDVDGKPSVRTVNATNIPPAGELVLGCRDRGVPPSGAGEVELYLFRVWDDIGHHGVCEDGDVVAWRSEQWDMGNHPPLQDESLLCGPRRMRREENAATPPSPTPIDAPPTPSSRITNPPAPLTTSHKDLLSLHPPHHIQPHLQPHSTYRFQPRQWSLCPTRPLLKVSQSPWLLPPTTQQVCGSDSIINSPFTLHCSFSDVCADKSAFYWMVLEVQSINGTERTHDIKIWLQSVFNVSACVQSNVGASSSNNVSSVREERTCKNENEKYVSLFRGIEVTCDDKVKQSPKKTNCTVLLQLSQLTDPCVLHQALEANKDISIKACLLGKVERVGKGLCANEENLPLGGGFEKCNSSLPLSDVCHIEDLVTCKRYAETVVVPVASLSPVDQNCTVSNEKEENGCDCSAFCSETAAYYYTLTLGVTVPHITFPDIRSLIYKLESTPQTHEVPIISQVYQECFGMGAQ</sequence>
<feature type="region of interest" description="Disordered" evidence="1">
    <location>
        <begin position="234"/>
        <end position="265"/>
    </location>
</feature>
<evidence type="ECO:0000313" key="5">
    <source>
        <dbReference type="Proteomes" id="UP001152622"/>
    </source>
</evidence>
<comment type="caution">
    <text evidence="4">The sequence shown here is derived from an EMBL/GenBank/DDBJ whole genome shotgun (WGS) entry which is preliminary data.</text>
</comment>
<evidence type="ECO:0000259" key="3">
    <source>
        <dbReference type="Pfam" id="PF00354"/>
    </source>
</evidence>
<dbReference type="OrthoDB" id="10037534at2759"/>
<dbReference type="Proteomes" id="UP001152622">
    <property type="component" value="Chromosome 10"/>
</dbReference>
<dbReference type="SUPFAM" id="SSF49899">
    <property type="entry name" value="Concanavalin A-like lectins/glucanases"/>
    <property type="match status" value="1"/>
</dbReference>
<accession>A0A9Q1EZ04</accession>
<dbReference type="EMBL" id="JAINUF010000010">
    <property type="protein sequence ID" value="KAJ8347842.1"/>
    <property type="molecule type" value="Genomic_DNA"/>
</dbReference>
<dbReference type="InterPro" id="IPR001759">
    <property type="entry name" value="PTX_dom"/>
</dbReference>
<evidence type="ECO:0000256" key="2">
    <source>
        <dbReference type="SAM" id="SignalP"/>
    </source>
</evidence>
<name>A0A9Q1EZ04_SYNKA</name>
<feature type="compositionally biased region" description="Pro residues" evidence="1">
    <location>
        <begin position="240"/>
        <end position="252"/>
    </location>
</feature>
<proteinExistence type="predicted"/>
<reference evidence="4" key="1">
    <citation type="journal article" date="2023" name="Science">
        <title>Genome structures resolve the early diversification of teleost fishes.</title>
        <authorList>
            <person name="Parey E."/>
            <person name="Louis A."/>
            <person name="Montfort J."/>
            <person name="Bouchez O."/>
            <person name="Roques C."/>
            <person name="Iampietro C."/>
            <person name="Lluch J."/>
            <person name="Castinel A."/>
            <person name="Donnadieu C."/>
            <person name="Desvignes T."/>
            <person name="Floi Bucao C."/>
            <person name="Jouanno E."/>
            <person name="Wen M."/>
            <person name="Mejri S."/>
            <person name="Dirks R."/>
            <person name="Jansen H."/>
            <person name="Henkel C."/>
            <person name="Chen W.J."/>
            <person name="Zahm M."/>
            <person name="Cabau C."/>
            <person name="Klopp C."/>
            <person name="Thompson A.W."/>
            <person name="Robinson-Rechavi M."/>
            <person name="Braasch I."/>
            <person name="Lecointre G."/>
            <person name="Bobe J."/>
            <person name="Postlethwait J.H."/>
            <person name="Berthelot C."/>
            <person name="Roest Crollius H."/>
            <person name="Guiguen Y."/>
        </authorList>
    </citation>
    <scope>NUCLEOTIDE SEQUENCE</scope>
    <source>
        <strain evidence="4">WJC10195</strain>
    </source>
</reference>
<feature type="domain" description="Pentraxin (PTX)" evidence="3">
    <location>
        <begin position="50"/>
        <end position="157"/>
    </location>
</feature>